<dbReference type="InterPro" id="IPR000595">
    <property type="entry name" value="cNMP-bd_dom"/>
</dbReference>
<proteinExistence type="predicted"/>
<keyword evidence="3" id="KW-1185">Reference proteome</keyword>
<dbReference type="PANTHER" id="PTHR11635">
    <property type="entry name" value="CAMP-DEPENDENT PROTEIN KINASE REGULATORY CHAIN"/>
    <property type="match status" value="1"/>
</dbReference>
<gene>
    <name evidence="2" type="ORF">MACH26_20000</name>
</gene>
<dbReference type="SUPFAM" id="SSF51206">
    <property type="entry name" value="cAMP-binding domain-like"/>
    <property type="match status" value="1"/>
</dbReference>
<dbReference type="RefSeq" id="WP_338292495.1">
    <property type="nucleotide sequence ID" value="NZ_AP027272.1"/>
</dbReference>
<dbReference type="GO" id="GO:0034236">
    <property type="term" value="F:protein kinase A catalytic subunit binding"/>
    <property type="evidence" value="ECO:0007669"/>
    <property type="project" value="TreeGrafter"/>
</dbReference>
<dbReference type="EMBL" id="AP027272">
    <property type="protein sequence ID" value="BDX06479.1"/>
    <property type="molecule type" value="Genomic_DNA"/>
</dbReference>
<dbReference type="Proteomes" id="UP001333710">
    <property type="component" value="Chromosome"/>
</dbReference>
<dbReference type="KEGG" id="pmaw:MACH26_20000"/>
<name>A0AA48HR60_9ALTE</name>
<organism evidence="2 3">
    <name type="scientific">Planctobacterium marinum</name>
    <dbReference type="NCBI Taxonomy" id="1631968"/>
    <lineage>
        <taxon>Bacteria</taxon>
        <taxon>Pseudomonadati</taxon>
        <taxon>Pseudomonadota</taxon>
        <taxon>Gammaproteobacteria</taxon>
        <taxon>Alteromonadales</taxon>
        <taxon>Alteromonadaceae</taxon>
        <taxon>Planctobacterium</taxon>
    </lineage>
</organism>
<dbReference type="InterPro" id="IPR018490">
    <property type="entry name" value="cNMP-bd_dom_sf"/>
</dbReference>
<dbReference type="GO" id="GO:0030552">
    <property type="term" value="F:cAMP binding"/>
    <property type="evidence" value="ECO:0007669"/>
    <property type="project" value="TreeGrafter"/>
</dbReference>
<evidence type="ECO:0000313" key="2">
    <source>
        <dbReference type="EMBL" id="BDX06479.1"/>
    </source>
</evidence>
<feature type="domain" description="Cyclic nucleotide-binding" evidence="1">
    <location>
        <begin position="15"/>
        <end position="113"/>
    </location>
</feature>
<dbReference type="AlphaFoldDB" id="A0AA48HR60"/>
<dbReference type="PROSITE" id="PS50042">
    <property type="entry name" value="CNMP_BINDING_3"/>
    <property type="match status" value="1"/>
</dbReference>
<dbReference type="GO" id="GO:0005952">
    <property type="term" value="C:cAMP-dependent protein kinase complex"/>
    <property type="evidence" value="ECO:0007669"/>
    <property type="project" value="InterPro"/>
</dbReference>
<evidence type="ECO:0000259" key="1">
    <source>
        <dbReference type="PROSITE" id="PS50042"/>
    </source>
</evidence>
<reference evidence="2" key="1">
    <citation type="submission" date="2023-01" db="EMBL/GenBank/DDBJ databases">
        <title>Complete genome sequence of Planctobacterium marinum strain Dej080120_11.</title>
        <authorList>
            <person name="Ueki S."/>
            <person name="Maruyama F."/>
        </authorList>
    </citation>
    <scope>NUCLEOTIDE SEQUENCE</scope>
    <source>
        <strain evidence="2">Dej080120_11</strain>
    </source>
</reference>
<evidence type="ECO:0000313" key="3">
    <source>
        <dbReference type="Proteomes" id="UP001333710"/>
    </source>
</evidence>
<dbReference type="PANTHER" id="PTHR11635:SF166">
    <property type="entry name" value="CYCLIC NUCLEOTIDE-BINDING DOMAIN-CONTAINING PROTEIN"/>
    <property type="match status" value="1"/>
</dbReference>
<dbReference type="CDD" id="cd00038">
    <property type="entry name" value="CAP_ED"/>
    <property type="match status" value="1"/>
</dbReference>
<dbReference type="SMART" id="SM00100">
    <property type="entry name" value="cNMP"/>
    <property type="match status" value="1"/>
</dbReference>
<dbReference type="InterPro" id="IPR014710">
    <property type="entry name" value="RmlC-like_jellyroll"/>
</dbReference>
<sequence>MDNAKLLEILGRITLFKELDDKERKLILTMPKAFEVFSAGEAIVREGEREACFYILLTGIANVYVNGQELATLLPPQFVGEVGFICNEPRIATVVAKEQVMAMRIDSEGFAKLPGSIRERIKDKIIAGLVARLREGNQSLTLLKSRPKFNEQINAGLQPVN</sequence>
<dbReference type="Gene3D" id="2.60.120.10">
    <property type="entry name" value="Jelly Rolls"/>
    <property type="match status" value="1"/>
</dbReference>
<dbReference type="InterPro" id="IPR050503">
    <property type="entry name" value="cAMP-dep_PK_reg_su-like"/>
</dbReference>
<accession>A0AA48HR60</accession>
<protein>
    <recommendedName>
        <fullName evidence="1">Cyclic nucleotide-binding domain-containing protein</fullName>
    </recommendedName>
</protein>
<dbReference type="PRINTS" id="PR00103">
    <property type="entry name" value="CAMPKINASE"/>
</dbReference>
<dbReference type="GO" id="GO:0004862">
    <property type="term" value="F:cAMP-dependent protein kinase inhibitor activity"/>
    <property type="evidence" value="ECO:0007669"/>
    <property type="project" value="TreeGrafter"/>
</dbReference>
<dbReference type="Pfam" id="PF00027">
    <property type="entry name" value="cNMP_binding"/>
    <property type="match status" value="1"/>
</dbReference>
<dbReference type="GO" id="GO:0005829">
    <property type="term" value="C:cytosol"/>
    <property type="evidence" value="ECO:0007669"/>
    <property type="project" value="TreeGrafter"/>
</dbReference>